<evidence type="ECO:0000256" key="5">
    <source>
        <dbReference type="ARBA" id="ARBA00023237"/>
    </source>
</evidence>
<keyword evidence="4" id="KW-0472">Membrane</keyword>
<feature type="signal peptide" evidence="6">
    <location>
        <begin position="1"/>
        <end position="20"/>
    </location>
</feature>
<dbReference type="Proteomes" id="UP000198757">
    <property type="component" value="Unassembled WGS sequence"/>
</dbReference>
<dbReference type="GO" id="GO:0009279">
    <property type="term" value="C:cell outer membrane"/>
    <property type="evidence" value="ECO:0007669"/>
    <property type="project" value="UniProtKB-SubCell"/>
</dbReference>
<dbReference type="AlphaFoldDB" id="A0A1G7BIZ3"/>
<keyword evidence="3 6" id="KW-0732">Signal</keyword>
<dbReference type="SUPFAM" id="SSF48452">
    <property type="entry name" value="TPR-like"/>
    <property type="match status" value="1"/>
</dbReference>
<evidence type="ECO:0000256" key="1">
    <source>
        <dbReference type="ARBA" id="ARBA00004442"/>
    </source>
</evidence>
<dbReference type="Gene3D" id="1.25.40.390">
    <property type="match status" value="1"/>
</dbReference>
<comment type="similarity">
    <text evidence="2">Belongs to the SusD family.</text>
</comment>
<dbReference type="InterPro" id="IPR012944">
    <property type="entry name" value="SusD_RagB_dom"/>
</dbReference>
<dbReference type="PROSITE" id="PS51257">
    <property type="entry name" value="PROKAR_LIPOPROTEIN"/>
    <property type="match status" value="1"/>
</dbReference>
<feature type="domain" description="RagB/SusD" evidence="7">
    <location>
        <begin position="350"/>
        <end position="637"/>
    </location>
</feature>
<dbReference type="STRING" id="1285928.SAMN04487894_13023"/>
<evidence type="ECO:0000259" key="7">
    <source>
        <dbReference type="Pfam" id="PF07980"/>
    </source>
</evidence>
<protein>
    <submittedName>
        <fullName evidence="9">Starch-binding associating with outer membrane</fullName>
    </submittedName>
</protein>
<gene>
    <name evidence="9" type="ORF">SAMN04487894_13023</name>
</gene>
<reference evidence="10" key="1">
    <citation type="submission" date="2016-10" db="EMBL/GenBank/DDBJ databases">
        <authorList>
            <person name="Varghese N."/>
            <person name="Submissions S."/>
        </authorList>
    </citation>
    <scope>NUCLEOTIDE SEQUENCE [LARGE SCALE GENOMIC DNA]</scope>
    <source>
        <strain evidence="10">DSM 25811 / CCM 8410 / LMG 26954 / E90</strain>
    </source>
</reference>
<evidence type="ECO:0000256" key="3">
    <source>
        <dbReference type="ARBA" id="ARBA00022729"/>
    </source>
</evidence>
<evidence type="ECO:0000256" key="2">
    <source>
        <dbReference type="ARBA" id="ARBA00006275"/>
    </source>
</evidence>
<comment type="subcellular location">
    <subcellularLocation>
        <location evidence="1">Cell outer membrane</location>
    </subcellularLocation>
</comment>
<dbReference type="InterPro" id="IPR033985">
    <property type="entry name" value="SusD-like_N"/>
</dbReference>
<dbReference type="InterPro" id="IPR011990">
    <property type="entry name" value="TPR-like_helical_dom_sf"/>
</dbReference>
<evidence type="ECO:0000256" key="4">
    <source>
        <dbReference type="ARBA" id="ARBA00023136"/>
    </source>
</evidence>
<keyword evidence="5" id="KW-0998">Cell outer membrane</keyword>
<evidence type="ECO:0000313" key="9">
    <source>
        <dbReference type="EMBL" id="SDE27101.1"/>
    </source>
</evidence>
<evidence type="ECO:0000256" key="6">
    <source>
        <dbReference type="SAM" id="SignalP"/>
    </source>
</evidence>
<feature type="domain" description="SusD-like N-terminal" evidence="8">
    <location>
        <begin position="117"/>
        <end position="226"/>
    </location>
</feature>
<dbReference type="Pfam" id="PF14322">
    <property type="entry name" value="SusD-like_3"/>
    <property type="match status" value="1"/>
</dbReference>
<dbReference type="OrthoDB" id="5694214at2"/>
<dbReference type="Pfam" id="PF07980">
    <property type="entry name" value="SusD_RagB"/>
    <property type="match status" value="1"/>
</dbReference>
<dbReference type="RefSeq" id="WP_090393553.1">
    <property type="nucleotide sequence ID" value="NZ_FMZO01000030.1"/>
</dbReference>
<dbReference type="EMBL" id="FMZO01000030">
    <property type="protein sequence ID" value="SDE27101.1"/>
    <property type="molecule type" value="Genomic_DNA"/>
</dbReference>
<feature type="chain" id="PRO_5011735374" evidence="6">
    <location>
        <begin position="21"/>
        <end position="637"/>
    </location>
</feature>
<sequence>MKKIKNILLLLAAISGSASCKKYLDIVPDYTPTIENAFALRTQAKKYLATCYSYLPKLGEYSDNFTLVASREIVAPTGGVTAAVAPAMQQFLDMAYGAQGVNEPVANYWDGARTGTPLFRGLRDCNIFLENIDKVPDMSAGEKRQWAAEIKTLKAYYHFFLLRMYGPVPVMRKNLPISASVEEVQVKREPVDSVVSYIVQLIDEATPDLLPAITNVTEEMGRVTQTIALSIKAQTLVWAASPLVNGNTDYANFKNKDGEALVSTAFDVAKWQKAAEACRVAIEAAHSVGHTMYYFQTPVGFPAILPSTKASLDIRCAITEDFNVETIWGFKNSKPSALQLLAIPNNGGSRPAIIGNAFYGVNMEACELFYTKNGVPIDEDPSWNYAGRYTTLATVPNTPDSGFLKKGFVTSAFNMDRENRFYADLTFQGGSFVYNTYMKDLLYYTGIGTATNDKYSMTGYWPKKLVNYKCTGDNNTRTIVPYTWPAIRLSELYLMYAEALNESAGPSVEAYSYIDSVRARAGLKGVAESWTKYSRNPAKYTTREGLRSIIQQETQIEFMFEGNNYWNARRWKRLDILNRPVTGWDVLKKTSVPSDAPALYYNKVNYYQPAASLRDFLAPIKEYNLSVNHNLVQNPKW</sequence>
<organism evidence="9 10">
    <name type="scientific">Niabella drilacis (strain DSM 25811 / CCM 8410 / CCUG 62505 / LMG 26954 / E90)</name>
    <dbReference type="NCBI Taxonomy" id="1285928"/>
    <lineage>
        <taxon>Bacteria</taxon>
        <taxon>Pseudomonadati</taxon>
        <taxon>Bacteroidota</taxon>
        <taxon>Chitinophagia</taxon>
        <taxon>Chitinophagales</taxon>
        <taxon>Chitinophagaceae</taxon>
        <taxon>Niabella</taxon>
    </lineage>
</organism>
<evidence type="ECO:0000259" key="8">
    <source>
        <dbReference type="Pfam" id="PF14322"/>
    </source>
</evidence>
<keyword evidence="10" id="KW-1185">Reference proteome</keyword>
<name>A0A1G7BIZ3_NIADE</name>
<accession>A0A1G7BIZ3</accession>
<proteinExistence type="inferred from homology"/>
<evidence type="ECO:0000313" key="10">
    <source>
        <dbReference type="Proteomes" id="UP000198757"/>
    </source>
</evidence>